<proteinExistence type="predicted"/>
<evidence type="ECO:0000313" key="3">
    <source>
        <dbReference type="Proteomes" id="UP000674416"/>
    </source>
</evidence>
<dbReference type="RefSeq" id="WP_053603701.1">
    <property type="nucleotide sequence ID" value="NZ_JAFDST010000005.1"/>
</dbReference>
<feature type="compositionally biased region" description="Polar residues" evidence="1">
    <location>
        <begin position="7"/>
        <end position="21"/>
    </location>
</feature>
<sequence>MPKDQEQQQVGNLHTPKETVQPQVETLHTLKDQVQWPMGSYLILKVSLPQQMALKEPILWDEMEPLTI</sequence>
<organism evidence="2 3">
    <name type="scientific">Bacillus capparidis</name>
    <dbReference type="NCBI Taxonomy" id="1840411"/>
    <lineage>
        <taxon>Bacteria</taxon>
        <taxon>Bacillati</taxon>
        <taxon>Bacillota</taxon>
        <taxon>Bacilli</taxon>
        <taxon>Bacillales</taxon>
        <taxon>Bacillaceae</taxon>
        <taxon>Bacillus</taxon>
    </lineage>
</organism>
<keyword evidence="3" id="KW-1185">Reference proteome</keyword>
<comment type="caution">
    <text evidence="2">The sequence shown here is derived from an EMBL/GenBank/DDBJ whole genome shotgun (WGS) entry which is preliminary data.</text>
</comment>
<reference evidence="2 3" key="1">
    <citation type="submission" date="2021-01" db="EMBL/GenBank/DDBJ databases">
        <title>Genomic Encyclopedia of Type Strains, Phase IV (KMG-IV): sequencing the most valuable type-strain genomes for metagenomic binning, comparative biology and taxonomic classification.</title>
        <authorList>
            <person name="Goeker M."/>
        </authorList>
    </citation>
    <scope>NUCLEOTIDE SEQUENCE [LARGE SCALE GENOMIC DNA]</scope>
    <source>
        <strain evidence="2 3">DSM 103394</strain>
    </source>
</reference>
<gene>
    <name evidence="2" type="ORF">JOC74_003765</name>
</gene>
<protein>
    <submittedName>
        <fullName evidence="2">Uncharacterized protein</fullName>
    </submittedName>
</protein>
<evidence type="ECO:0000313" key="2">
    <source>
        <dbReference type="EMBL" id="MBP1083251.1"/>
    </source>
</evidence>
<name>A0ABS4D0U6_9BACI</name>
<feature type="region of interest" description="Disordered" evidence="1">
    <location>
        <begin position="1"/>
        <end position="21"/>
    </location>
</feature>
<evidence type="ECO:0000256" key="1">
    <source>
        <dbReference type="SAM" id="MobiDB-lite"/>
    </source>
</evidence>
<dbReference type="Proteomes" id="UP000674416">
    <property type="component" value="Unassembled WGS sequence"/>
</dbReference>
<dbReference type="EMBL" id="JAFDST010000005">
    <property type="protein sequence ID" value="MBP1083251.1"/>
    <property type="molecule type" value="Genomic_DNA"/>
</dbReference>
<accession>A0ABS4D0U6</accession>